<evidence type="ECO:0000313" key="13">
    <source>
        <dbReference type="VGNC" id="VGNC:12428"/>
    </source>
</evidence>
<protein>
    <submittedName>
        <fullName evidence="11">Plexin domain containing 2</fullName>
    </submittedName>
</protein>
<dbReference type="eggNOG" id="KOG3848">
    <property type="taxonomic scope" value="Eukaryota"/>
</dbReference>
<reference evidence="11" key="3">
    <citation type="submission" date="2025-09" db="UniProtKB">
        <authorList>
            <consortium name="Ensembl"/>
        </authorList>
    </citation>
    <scope>IDENTIFICATION</scope>
</reference>
<reference evidence="11 12" key="1">
    <citation type="journal article" date="2005" name="Nature">
        <title>Initial sequence of the chimpanzee genome and comparison with the human genome.</title>
        <authorList>
            <consortium name="Chimpanzee sequencing and analysis consortium"/>
        </authorList>
    </citation>
    <scope>NUCLEOTIDE SEQUENCE [LARGE SCALE GENOMIC DNA]</scope>
</reference>
<keyword evidence="6 9" id="KW-0472">Membrane</keyword>
<evidence type="ECO:0000313" key="11">
    <source>
        <dbReference type="Ensembl" id="ENSPTRP00000003972.2"/>
    </source>
</evidence>
<evidence type="ECO:0000256" key="8">
    <source>
        <dbReference type="SAM" id="MobiDB-lite"/>
    </source>
</evidence>
<feature type="region of interest" description="Disordered" evidence="8">
    <location>
        <begin position="41"/>
        <end position="65"/>
    </location>
</feature>
<dbReference type="FunCoup" id="H2Q1P9">
    <property type="interactions" value="762"/>
</dbReference>
<dbReference type="InterPro" id="IPR031152">
    <property type="entry name" value="PLXDC"/>
</dbReference>
<dbReference type="EMBL" id="AACZ04070790">
    <property type="status" value="NOT_ANNOTATED_CDS"/>
    <property type="molecule type" value="Genomic_DNA"/>
</dbReference>
<dbReference type="EMBL" id="AACZ04070788">
    <property type="status" value="NOT_ANNOTATED_CDS"/>
    <property type="molecule type" value="Genomic_DNA"/>
</dbReference>
<evidence type="ECO:0000313" key="12">
    <source>
        <dbReference type="Proteomes" id="UP000002277"/>
    </source>
</evidence>
<reference evidence="11" key="2">
    <citation type="submission" date="2025-08" db="UniProtKB">
        <authorList>
            <consortium name="Ensembl"/>
        </authorList>
    </citation>
    <scope>IDENTIFICATION</scope>
</reference>
<comment type="similarity">
    <text evidence="2">Belongs to the plexin family.</text>
</comment>
<name>H2Q1P9_PANTR</name>
<dbReference type="EMBL" id="AACZ04070791">
    <property type="status" value="NOT_ANNOTATED_CDS"/>
    <property type="molecule type" value="Genomic_DNA"/>
</dbReference>
<evidence type="ECO:0000256" key="9">
    <source>
        <dbReference type="SAM" id="Phobius"/>
    </source>
</evidence>
<dbReference type="EMBL" id="AACZ04070789">
    <property type="status" value="NOT_ANNOTATED_CDS"/>
    <property type="molecule type" value="Genomic_DNA"/>
</dbReference>
<dbReference type="InterPro" id="IPR016201">
    <property type="entry name" value="PSI"/>
</dbReference>
<dbReference type="Proteomes" id="UP000002277">
    <property type="component" value="Chromosome 10"/>
</dbReference>
<dbReference type="GeneTree" id="ENSGT00440000033408"/>
<sequence>MYGVTQAFPHTEEEVEVDSHAYSHRWKRNLDFLKAVDTNRASVGQDSPEPRSFTDLLLDDGQDNNTQIEEDTDHNYYISRIYGPSDSASRDLWVNIDQMEKDKVKIHGILSNTHRQAARVNLSFDFPFYGHFLREITVATGGFIYTGEVVHRMLTATQYIAPLMANFDPSVSRNSTVRYFDNGTALVVQWDHVHLQDNYNLGSFTFQATLLMDGRIIFGYKEIPVLVTQISSTNHPVKVGLSDAFVVVHRIQQIPNVRRRTIYEYHRVELQMSKITNISAVEMTPLPTCLQFNRCGPCVSSQIGFNCSWCSKLQRCSSGFDRHRQDWVDSGCPEEVHMLYCDRILGPSYDTKIALHLKDNGASTDDSAAEKKGGTLHAGLIVGILILVLIVATAILVTVYMYHHPTSAASIFFIERRPSRWPAMKFRRGSGHPAYAEVEPVGEKEGFIVSEQC</sequence>
<dbReference type="OMA" id="LKAQPTC"/>
<dbReference type="VGNC" id="VGNC:12428">
    <property type="gene designation" value="PLXDC2"/>
</dbReference>
<evidence type="ECO:0000259" key="10">
    <source>
        <dbReference type="SMART" id="SM00423"/>
    </source>
</evidence>
<comment type="subcellular location">
    <subcellularLocation>
        <location evidence="1">Membrane</location>
        <topology evidence="1">Single-pass type I membrane protein</topology>
    </subcellularLocation>
</comment>
<keyword evidence="5 9" id="KW-1133">Transmembrane helix</keyword>
<evidence type="ECO:0000256" key="5">
    <source>
        <dbReference type="ARBA" id="ARBA00022989"/>
    </source>
</evidence>
<dbReference type="PANTHER" id="PTHR13055">
    <property type="entry name" value="TUMOR ENDOTHELIAL MARKER 7 RELATED"/>
    <property type="match status" value="1"/>
</dbReference>
<feature type="transmembrane region" description="Helical" evidence="9">
    <location>
        <begin position="380"/>
        <end position="402"/>
    </location>
</feature>
<dbReference type="Pfam" id="PF01437">
    <property type="entry name" value="PSI"/>
    <property type="match status" value="1"/>
</dbReference>
<evidence type="ECO:0000256" key="3">
    <source>
        <dbReference type="ARBA" id="ARBA00022692"/>
    </source>
</evidence>
<dbReference type="InParanoid" id="H2Q1P9"/>
<dbReference type="GO" id="GO:0016020">
    <property type="term" value="C:membrane"/>
    <property type="evidence" value="ECO:0007669"/>
    <property type="project" value="UniProtKB-SubCell"/>
</dbReference>
<keyword evidence="7" id="KW-0325">Glycoprotein</keyword>
<keyword evidence="4" id="KW-0732">Signal</keyword>
<keyword evidence="3 9" id="KW-0812">Transmembrane</keyword>
<evidence type="ECO:0000256" key="7">
    <source>
        <dbReference type="ARBA" id="ARBA00023180"/>
    </source>
</evidence>
<proteinExistence type="inferred from homology"/>
<dbReference type="Ensembl" id="ENSPTRT00000004304.2">
    <property type="protein sequence ID" value="ENSPTRP00000003972.2"/>
    <property type="gene ID" value="ENSPTRG00000002342.5"/>
</dbReference>
<evidence type="ECO:0000256" key="4">
    <source>
        <dbReference type="ARBA" id="ARBA00022729"/>
    </source>
</evidence>
<dbReference type="SMART" id="SM00423">
    <property type="entry name" value="PSI"/>
    <property type="match status" value="1"/>
</dbReference>
<dbReference type="EMBL" id="AACZ04070792">
    <property type="status" value="NOT_ANNOTATED_CDS"/>
    <property type="molecule type" value="Genomic_DNA"/>
</dbReference>
<keyword evidence="12" id="KW-1185">Reference proteome</keyword>
<gene>
    <name evidence="11 13" type="primary">PLXDC2</name>
</gene>
<organism evidence="11 12">
    <name type="scientific">Pan troglodytes</name>
    <name type="common">Chimpanzee</name>
    <dbReference type="NCBI Taxonomy" id="9598"/>
    <lineage>
        <taxon>Eukaryota</taxon>
        <taxon>Metazoa</taxon>
        <taxon>Chordata</taxon>
        <taxon>Craniata</taxon>
        <taxon>Vertebrata</taxon>
        <taxon>Euteleostomi</taxon>
        <taxon>Mammalia</taxon>
        <taxon>Eutheria</taxon>
        <taxon>Euarchontoglires</taxon>
        <taxon>Primates</taxon>
        <taxon>Haplorrhini</taxon>
        <taxon>Catarrhini</taxon>
        <taxon>Hominidae</taxon>
        <taxon>Pan</taxon>
    </lineage>
</organism>
<dbReference type="HOGENOM" id="CLU_029494_3_1_1"/>
<feature type="domain" description="PSI" evidence="10">
    <location>
        <begin position="288"/>
        <end position="333"/>
    </location>
</feature>
<evidence type="ECO:0000256" key="1">
    <source>
        <dbReference type="ARBA" id="ARBA00004479"/>
    </source>
</evidence>
<dbReference type="PANTHER" id="PTHR13055:SF11">
    <property type="entry name" value="PLEXIN DOMAIN-CONTAINING PROTEIN 2"/>
    <property type="match status" value="1"/>
</dbReference>
<accession>H2Q1P9</accession>
<dbReference type="Bgee" id="ENSPTRG00000002342">
    <property type="expression patterns" value="Expressed in lung and 21 other cell types or tissues"/>
</dbReference>
<dbReference type="AlphaFoldDB" id="H2Q1P9"/>
<evidence type="ECO:0000256" key="6">
    <source>
        <dbReference type="ARBA" id="ARBA00023136"/>
    </source>
</evidence>
<dbReference type="InterPro" id="IPR002165">
    <property type="entry name" value="Plexin_repeat"/>
</dbReference>
<evidence type="ECO:0000256" key="2">
    <source>
        <dbReference type="ARBA" id="ARBA00010297"/>
    </source>
</evidence>